<evidence type="ECO:0000313" key="3">
    <source>
        <dbReference type="EMBL" id="KDO32998.1"/>
    </source>
</evidence>
<sequence>MLSVGKVACRHRARDTEPLDRSAPQDDDSDTEDEEDSNDRCVTLLGGLVSLVVALAAMYVALLTTPTPLQAASQQSRVLQHPETIDAQLLRQRLLETVVHTALPAHRYAELPLSFVDVGGVVYGLAPLNPQAFLDHSETLAPTADVLDMEAALRAFHEGSLLTCEFRLGSFATAGYLLRFPPNAAVVPQDLDDAVVVAARVCGQAFVWKWTRHAWAATDDAVVQEILPAFAQLASLRLRYPSYMLLAP</sequence>
<feature type="region of interest" description="Disordered" evidence="1">
    <location>
        <begin position="11"/>
        <end position="38"/>
    </location>
</feature>
<reference evidence="3 4" key="1">
    <citation type="journal article" date="2013" name="PLoS Genet.">
        <title>Distinctive expansion of potential virulence genes in the genome of the oomycete fish pathogen Saprolegnia parasitica.</title>
        <authorList>
            <person name="Jiang R.H."/>
            <person name="de Bruijn I."/>
            <person name="Haas B.J."/>
            <person name="Belmonte R."/>
            <person name="Lobach L."/>
            <person name="Christie J."/>
            <person name="van den Ackerveken G."/>
            <person name="Bottin A."/>
            <person name="Bulone V."/>
            <person name="Diaz-Moreno S.M."/>
            <person name="Dumas B."/>
            <person name="Fan L."/>
            <person name="Gaulin E."/>
            <person name="Govers F."/>
            <person name="Grenville-Briggs L.J."/>
            <person name="Horner N.R."/>
            <person name="Levin J.Z."/>
            <person name="Mammella M."/>
            <person name="Meijer H.J."/>
            <person name="Morris P."/>
            <person name="Nusbaum C."/>
            <person name="Oome S."/>
            <person name="Phillips A.J."/>
            <person name="van Rooyen D."/>
            <person name="Rzeszutek E."/>
            <person name="Saraiva M."/>
            <person name="Secombes C.J."/>
            <person name="Seidl M.F."/>
            <person name="Snel B."/>
            <person name="Stassen J.H."/>
            <person name="Sykes S."/>
            <person name="Tripathy S."/>
            <person name="van den Berg H."/>
            <person name="Vega-Arreguin J.C."/>
            <person name="Wawra S."/>
            <person name="Young S.K."/>
            <person name="Zeng Q."/>
            <person name="Dieguez-Uribeondo J."/>
            <person name="Russ C."/>
            <person name="Tyler B.M."/>
            <person name="van West P."/>
        </authorList>
    </citation>
    <scope>NUCLEOTIDE SEQUENCE [LARGE SCALE GENOMIC DNA]</scope>
    <source>
        <strain evidence="3 4">CBS 223.65</strain>
    </source>
</reference>
<organism evidence="3 4">
    <name type="scientific">Saprolegnia parasitica (strain CBS 223.65)</name>
    <dbReference type="NCBI Taxonomy" id="695850"/>
    <lineage>
        <taxon>Eukaryota</taxon>
        <taxon>Sar</taxon>
        <taxon>Stramenopiles</taxon>
        <taxon>Oomycota</taxon>
        <taxon>Saprolegniomycetes</taxon>
        <taxon>Saprolegniales</taxon>
        <taxon>Saprolegniaceae</taxon>
        <taxon>Saprolegnia</taxon>
    </lineage>
</organism>
<dbReference type="VEuPathDB" id="FungiDB:SPRG_02689"/>
<dbReference type="GeneID" id="24125231"/>
<accession>A0A067CR46</accession>
<dbReference type="KEGG" id="spar:SPRG_02689"/>
<dbReference type="OrthoDB" id="79205at2759"/>
<dbReference type="EMBL" id="KK583194">
    <property type="protein sequence ID" value="KDO32998.1"/>
    <property type="molecule type" value="Genomic_DNA"/>
</dbReference>
<gene>
    <name evidence="3" type="ORF">SPRG_02689</name>
</gene>
<evidence type="ECO:0000256" key="1">
    <source>
        <dbReference type="SAM" id="MobiDB-lite"/>
    </source>
</evidence>
<keyword evidence="4" id="KW-1185">Reference proteome</keyword>
<protein>
    <submittedName>
        <fullName evidence="3">Uncharacterized protein</fullName>
    </submittedName>
</protein>
<dbReference type="RefSeq" id="XP_012196642.1">
    <property type="nucleotide sequence ID" value="XM_012341252.1"/>
</dbReference>
<dbReference type="AlphaFoldDB" id="A0A067CR46"/>
<evidence type="ECO:0000256" key="2">
    <source>
        <dbReference type="SAM" id="Phobius"/>
    </source>
</evidence>
<evidence type="ECO:0000313" key="4">
    <source>
        <dbReference type="Proteomes" id="UP000030745"/>
    </source>
</evidence>
<dbReference type="Proteomes" id="UP000030745">
    <property type="component" value="Unassembled WGS sequence"/>
</dbReference>
<keyword evidence="2" id="KW-0812">Transmembrane</keyword>
<feature type="transmembrane region" description="Helical" evidence="2">
    <location>
        <begin position="42"/>
        <end position="62"/>
    </location>
</feature>
<proteinExistence type="predicted"/>
<keyword evidence="2" id="KW-1133">Transmembrane helix</keyword>
<feature type="compositionally biased region" description="Basic and acidic residues" evidence="1">
    <location>
        <begin position="14"/>
        <end position="24"/>
    </location>
</feature>
<keyword evidence="2" id="KW-0472">Membrane</keyword>
<feature type="compositionally biased region" description="Acidic residues" evidence="1">
    <location>
        <begin position="25"/>
        <end position="37"/>
    </location>
</feature>
<name>A0A067CR46_SAPPC</name>